<dbReference type="GO" id="GO:0009570">
    <property type="term" value="C:chloroplast stroma"/>
    <property type="evidence" value="ECO:0007669"/>
    <property type="project" value="TreeGrafter"/>
</dbReference>
<dbReference type="EMBL" id="BKCJ010011037">
    <property type="protein sequence ID" value="GEU94273.1"/>
    <property type="molecule type" value="Genomic_DNA"/>
</dbReference>
<dbReference type="PANTHER" id="PTHR10724">
    <property type="entry name" value="30S RIBOSOMAL PROTEIN S1"/>
    <property type="match status" value="1"/>
</dbReference>
<dbReference type="GO" id="GO:0006412">
    <property type="term" value="P:translation"/>
    <property type="evidence" value="ECO:0007669"/>
    <property type="project" value="TreeGrafter"/>
</dbReference>
<feature type="region of interest" description="Disordered" evidence="12">
    <location>
        <begin position="381"/>
        <end position="404"/>
    </location>
</feature>
<comment type="similarity">
    <text evidence="2">Belongs to the bacterial ribosomal protein bS1 family.</text>
</comment>
<keyword evidence="8 14" id="KW-0689">Ribosomal protein</keyword>
<feature type="domain" description="S1 motif" evidence="13">
    <location>
        <begin position="186"/>
        <end position="250"/>
    </location>
</feature>
<evidence type="ECO:0000256" key="10">
    <source>
        <dbReference type="ARBA" id="ARBA00069232"/>
    </source>
</evidence>
<dbReference type="GO" id="GO:0003729">
    <property type="term" value="F:mRNA binding"/>
    <property type="evidence" value="ECO:0007669"/>
    <property type="project" value="TreeGrafter"/>
</dbReference>
<dbReference type="Gene3D" id="2.40.50.140">
    <property type="entry name" value="Nucleic acid-binding proteins"/>
    <property type="match status" value="3"/>
</dbReference>
<evidence type="ECO:0000256" key="7">
    <source>
        <dbReference type="ARBA" id="ARBA00022946"/>
    </source>
</evidence>
<dbReference type="PROSITE" id="PS50126">
    <property type="entry name" value="S1"/>
    <property type="match status" value="3"/>
</dbReference>
<dbReference type="FunFam" id="2.40.50.140:FF:000078">
    <property type="entry name" value="30S ribosomal protein S1"/>
    <property type="match status" value="1"/>
</dbReference>
<keyword evidence="5" id="KW-0677">Repeat</keyword>
<evidence type="ECO:0000256" key="2">
    <source>
        <dbReference type="ARBA" id="ARBA00006767"/>
    </source>
</evidence>
<dbReference type="InterPro" id="IPR012340">
    <property type="entry name" value="NA-bd_OB-fold"/>
</dbReference>
<evidence type="ECO:0000256" key="5">
    <source>
        <dbReference type="ARBA" id="ARBA00022737"/>
    </source>
</evidence>
<dbReference type="Pfam" id="PF00575">
    <property type="entry name" value="S1"/>
    <property type="match status" value="3"/>
</dbReference>
<dbReference type="AlphaFoldDB" id="A0A6L2P777"/>
<gene>
    <name evidence="14" type="ORF">Tci_066251</name>
</gene>
<evidence type="ECO:0000256" key="3">
    <source>
        <dbReference type="ARBA" id="ARBA00022528"/>
    </source>
</evidence>
<feature type="domain" description="S1 motif" evidence="13">
    <location>
        <begin position="263"/>
        <end position="331"/>
    </location>
</feature>
<dbReference type="GO" id="GO:1990904">
    <property type="term" value="C:ribonucleoprotein complex"/>
    <property type="evidence" value="ECO:0007669"/>
    <property type="project" value="UniProtKB-KW"/>
</dbReference>
<evidence type="ECO:0000256" key="1">
    <source>
        <dbReference type="ARBA" id="ARBA00004229"/>
    </source>
</evidence>
<dbReference type="PANTHER" id="PTHR10724:SF7">
    <property type="entry name" value="SMALL RIBOSOMAL SUBUNIT PROTEIN BS1C"/>
    <property type="match status" value="1"/>
</dbReference>
<dbReference type="CDD" id="cd05692">
    <property type="entry name" value="S1_RPS1_repeat_hs4"/>
    <property type="match status" value="1"/>
</dbReference>
<sequence length="412" mass="44883">MAASLAQQIGGLRYPTSPLSITKKQSFSSTQNVRRIIKGQAANISVIATPQTKERQKLKDLFEEAYERCRTSPYDGVAFTVADFHSAIEKFDYNSEIGSKVKGTVFNVDANGAYIDITAKSSAFLPVREASIHGIKHVEEAGVVPGMRDEFVIIGENEHDDSLILSSRQIQYDLAWERCRQLQAEDVVLKGKVVGANKGGVVAIVEGLRGFVPFSQISSTSSAEELLEQEIPLKFVEVDEEQSRLILSNRKARADSQAQLGIGSVVTGVVQSLKPYGAFIDIGGVNGLLHVSQISHDRVSDIATVLQPGDTLKVMVLSHDRERGRVSLSTKKLEPTPGDMIRNPKLVFEKAEEMAMTFRQRIAQAEAMARADMLRFSPESGLTLNSDGTLGPLGSDLPAEGLDLNEIPLAES</sequence>
<evidence type="ECO:0000256" key="12">
    <source>
        <dbReference type="SAM" id="MobiDB-lite"/>
    </source>
</evidence>
<dbReference type="InterPro" id="IPR050437">
    <property type="entry name" value="Ribos_protein_bS1-like"/>
</dbReference>
<dbReference type="FunFam" id="2.40.50.140:FF:000162">
    <property type="entry name" value="30S ribosomal protein S1, chloroplastic"/>
    <property type="match status" value="1"/>
</dbReference>
<evidence type="ECO:0000256" key="8">
    <source>
        <dbReference type="ARBA" id="ARBA00022980"/>
    </source>
</evidence>
<evidence type="ECO:0000256" key="11">
    <source>
        <dbReference type="ARBA" id="ARBA00081784"/>
    </source>
</evidence>
<protein>
    <recommendedName>
        <fullName evidence="10">Small ribosomal subunit protein bS1c</fullName>
    </recommendedName>
    <alternativeName>
        <fullName evidence="11">30S ribosomal protein S1, chloroplastic</fullName>
    </alternativeName>
</protein>
<dbReference type="SUPFAM" id="SSF50249">
    <property type="entry name" value="Nucleic acid-binding proteins"/>
    <property type="match status" value="3"/>
</dbReference>
<dbReference type="SMART" id="SM00316">
    <property type="entry name" value="S1"/>
    <property type="match status" value="3"/>
</dbReference>
<comment type="subcellular location">
    <subcellularLocation>
        <location evidence="1">Plastid</location>
        <location evidence="1">Chloroplast</location>
    </subcellularLocation>
</comment>
<dbReference type="CDD" id="cd04465">
    <property type="entry name" value="S1_RPS1_repeat_ec2_hs2"/>
    <property type="match status" value="1"/>
</dbReference>
<keyword evidence="4" id="KW-0934">Plastid</keyword>
<name>A0A6L2P777_TANCI</name>
<evidence type="ECO:0000313" key="14">
    <source>
        <dbReference type="EMBL" id="GEU94273.1"/>
    </source>
</evidence>
<feature type="domain" description="S1 motif" evidence="13">
    <location>
        <begin position="98"/>
        <end position="168"/>
    </location>
</feature>
<keyword evidence="6" id="KW-0694">RNA-binding</keyword>
<dbReference type="GO" id="GO:0003735">
    <property type="term" value="F:structural constituent of ribosome"/>
    <property type="evidence" value="ECO:0007669"/>
    <property type="project" value="TreeGrafter"/>
</dbReference>
<evidence type="ECO:0000256" key="6">
    <source>
        <dbReference type="ARBA" id="ARBA00022884"/>
    </source>
</evidence>
<organism evidence="14">
    <name type="scientific">Tanacetum cinerariifolium</name>
    <name type="common">Dalmatian daisy</name>
    <name type="synonym">Chrysanthemum cinerariifolium</name>
    <dbReference type="NCBI Taxonomy" id="118510"/>
    <lineage>
        <taxon>Eukaryota</taxon>
        <taxon>Viridiplantae</taxon>
        <taxon>Streptophyta</taxon>
        <taxon>Embryophyta</taxon>
        <taxon>Tracheophyta</taxon>
        <taxon>Spermatophyta</taxon>
        <taxon>Magnoliopsida</taxon>
        <taxon>eudicotyledons</taxon>
        <taxon>Gunneridae</taxon>
        <taxon>Pentapetalae</taxon>
        <taxon>asterids</taxon>
        <taxon>campanulids</taxon>
        <taxon>Asterales</taxon>
        <taxon>Asteraceae</taxon>
        <taxon>Asteroideae</taxon>
        <taxon>Anthemideae</taxon>
        <taxon>Anthemidinae</taxon>
        <taxon>Tanacetum</taxon>
    </lineage>
</organism>
<dbReference type="GO" id="GO:0005840">
    <property type="term" value="C:ribosome"/>
    <property type="evidence" value="ECO:0007669"/>
    <property type="project" value="UniProtKB-KW"/>
</dbReference>
<evidence type="ECO:0000259" key="13">
    <source>
        <dbReference type="PROSITE" id="PS50126"/>
    </source>
</evidence>
<keyword evidence="7" id="KW-0809">Transit peptide</keyword>
<reference evidence="14" key="1">
    <citation type="journal article" date="2019" name="Sci. Rep.">
        <title>Draft genome of Tanacetum cinerariifolium, the natural source of mosquito coil.</title>
        <authorList>
            <person name="Yamashiro T."/>
            <person name="Shiraishi A."/>
            <person name="Satake H."/>
            <person name="Nakayama K."/>
        </authorList>
    </citation>
    <scope>NUCLEOTIDE SEQUENCE</scope>
</reference>
<evidence type="ECO:0000256" key="9">
    <source>
        <dbReference type="ARBA" id="ARBA00023274"/>
    </source>
</evidence>
<keyword evidence="9" id="KW-0687">Ribonucleoprotein</keyword>
<comment type="caution">
    <text evidence="14">The sequence shown here is derived from an EMBL/GenBank/DDBJ whole genome shotgun (WGS) entry which is preliminary data.</text>
</comment>
<accession>A0A6L2P777</accession>
<evidence type="ECO:0000256" key="4">
    <source>
        <dbReference type="ARBA" id="ARBA00022640"/>
    </source>
</evidence>
<dbReference type="InterPro" id="IPR003029">
    <property type="entry name" value="S1_domain"/>
</dbReference>
<proteinExistence type="inferred from homology"/>
<keyword evidence="3" id="KW-0150">Chloroplast</keyword>
<dbReference type="FunFam" id="2.40.50.140:FF:000102">
    <property type="entry name" value="30S ribosomal protein S1"/>
    <property type="match status" value="1"/>
</dbReference>